<evidence type="ECO:0000313" key="1">
    <source>
        <dbReference type="EMBL" id="CDL91189.1"/>
    </source>
</evidence>
<dbReference type="RefSeq" id="WP_017895823.1">
    <property type="nucleotide sequence ID" value="NZ_CBXI010000022.1"/>
</dbReference>
<dbReference type="Proteomes" id="UP000019482">
    <property type="component" value="Unassembled WGS sequence"/>
</dbReference>
<comment type="caution">
    <text evidence="1">The sequence shown here is derived from an EMBL/GenBank/DDBJ whole genome shotgun (WGS) entry which is preliminary data.</text>
</comment>
<gene>
    <name evidence="1" type="ORF">CTDIVETGP_1259</name>
</gene>
<name>W6N792_CLOTY</name>
<sequence length="239" mass="28591">MDNYIDEYILKKIQERHHNNKEMIEKSISDYELYFLNEYKKEYPLRLLSIYYLMRFRNKLRHLVLLPGEHEYEKINRENELFDATMSLLIHIGKRDLKLQFPLTINVSKLSRYIDSQNSNKVSFNVDNLFSIIPEEYKDTYEIDNKIRIEKNDVLYEEKKRNPIIIMRGSKATRHTIINGNHRIMHNSMIGQSVVDGYYITSEECCKFALTKDYKTLYKLILHLIDKVTGSINVEKNIP</sequence>
<dbReference type="AlphaFoldDB" id="W6N792"/>
<protein>
    <submittedName>
        <fullName evidence="1">Uncharacterized protein</fullName>
    </submittedName>
</protein>
<dbReference type="EMBL" id="CBXI010000022">
    <property type="protein sequence ID" value="CDL91189.1"/>
    <property type="molecule type" value="Genomic_DNA"/>
</dbReference>
<dbReference type="GeneID" id="29421012"/>
<keyword evidence="2" id="KW-1185">Reference proteome</keyword>
<organism evidence="1 2">
    <name type="scientific">Clostridium tyrobutyricum DIVETGP</name>
    <dbReference type="NCBI Taxonomy" id="1408889"/>
    <lineage>
        <taxon>Bacteria</taxon>
        <taxon>Bacillati</taxon>
        <taxon>Bacillota</taxon>
        <taxon>Clostridia</taxon>
        <taxon>Eubacteriales</taxon>
        <taxon>Clostridiaceae</taxon>
        <taxon>Clostridium</taxon>
    </lineage>
</organism>
<evidence type="ECO:0000313" key="2">
    <source>
        <dbReference type="Proteomes" id="UP000019482"/>
    </source>
</evidence>
<reference evidence="1 2" key="1">
    <citation type="journal article" date="2015" name="Genome Announc.">
        <title>Draft Genome Sequence of Clostridium tyrobutyricum Strain DIVETGP, Isolated from Cow's Milk for Grana Padano Production.</title>
        <authorList>
            <person name="Soggiu A."/>
            <person name="Piras C."/>
            <person name="Gaiarsa S."/>
            <person name="Sassera D."/>
            <person name="Roncada P."/>
            <person name="Bendixen E."/>
            <person name="Brasca M."/>
            <person name="Bonizzi L."/>
        </authorList>
    </citation>
    <scope>NUCLEOTIDE SEQUENCE [LARGE SCALE GENOMIC DNA]</scope>
    <source>
        <strain evidence="1 2">DIVETGP</strain>
    </source>
</reference>
<proteinExistence type="predicted"/>
<accession>W6N792</accession>